<accession>A0A7I7NL45</accession>
<feature type="region of interest" description="Disordered" evidence="5">
    <location>
        <begin position="1"/>
        <end position="38"/>
    </location>
</feature>
<evidence type="ECO:0000256" key="4">
    <source>
        <dbReference type="ARBA" id="ARBA00023002"/>
    </source>
</evidence>
<keyword evidence="4" id="KW-0560">Oxidoreductase</keyword>
<evidence type="ECO:0000256" key="3">
    <source>
        <dbReference type="ARBA" id="ARBA00022827"/>
    </source>
</evidence>
<evidence type="ECO:0000259" key="6">
    <source>
        <dbReference type="Pfam" id="PF01494"/>
    </source>
</evidence>
<evidence type="ECO:0000256" key="5">
    <source>
        <dbReference type="SAM" id="MobiDB-lite"/>
    </source>
</evidence>
<dbReference type="Proteomes" id="UP000466396">
    <property type="component" value="Chromosome"/>
</dbReference>
<organism evidence="7 8">
    <name type="scientific">Mycobacterium lacus</name>
    <dbReference type="NCBI Taxonomy" id="169765"/>
    <lineage>
        <taxon>Bacteria</taxon>
        <taxon>Bacillati</taxon>
        <taxon>Actinomycetota</taxon>
        <taxon>Actinomycetes</taxon>
        <taxon>Mycobacteriales</taxon>
        <taxon>Mycobacteriaceae</taxon>
        <taxon>Mycobacterium</taxon>
    </lineage>
</organism>
<dbReference type="KEGG" id="mlj:MLAC_25340"/>
<dbReference type="EMBL" id="AP022581">
    <property type="protein sequence ID" value="BBX97240.1"/>
    <property type="molecule type" value="Genomic_DNA"/>
</dbReference>
<evidence type="ECO:0000313" key="7">
    <source>
        <dbReference type="EMBL" id="BBX97240.1"/>
    </source>
</evidence>
<comment type="cofactor">
    <cofactor evidence="1">
        <name>FAD</name>
        <dbReference type="ChEBI" id="CHEBI:57692"/>
    </cofactor>
</comment>
<name>A0A7I7NL45_9MYCO</name>
<dbReference type="InterPro" id="IPR036188">
    <property type="entry name" value="FAD/NAD-bd_sf"/>
</dbReference>
<evidence type="ECO:0000256" key="1">
    <source>
        <dbReference type="ARBA" id="ARBA00001974"/>
    </source>
</evidence>
<dbReference type="Gene3D" id="3.50.50.60">
    <property type="entry name" value="FAD/NAD(P)-binding domain"/>
    <property type="match status" value="1"/>
</dbReference>
<dbReference type="GO" id="GO:0071949">
    <property type="term" value="F:FAD binding"/>
    <property type="evidence" value="ECO:0007669"/>
    <property type="project" value="InterPro"/>
</dbReference>
<gene>
    <name evidence="7" type="ORF">MLAC_25340</name>
</gene>
<dbReference type="SUPFAM" id="SSF51905">
    <property type="entry name" value="FAD/NAD(P)-binding domain"/>
    <property type="match status" value="1"/>
</dbReference>
<feature type="domain" description="FAD-binding" evidence="6">
    <location>
        <begin position="66"/>
        <end position="105"/>
    </location>
</feature>
<dbReference type="GO" id="GO:0016491">
    <property type="term" value="F:oxidoreductase activity"/>
    <property type="evidence" value="ECO:0007669"/>
    <property type="project" value="UniProtKB-KW"/>
</dbReference>
<evidence type="ECO:0000313" key="8">
    <source>
        <dbReference type="Proteomes" id="UP000466396"/>
    </source>
</evidence>
<dbReference type="PANTHER" id="PTHR46496">
    <property type="match status" value="1"/>
</dbReference>
<evidence type="ECO:0000256" key="2">
    <source>
        <dbReference type="ARBA" id="ARBA00022630"/>
    </source>
</evidence>
<dbReference type="AlphaFoldDB" id="A0A7I7NL45"/>
<sequence length="138" mass="15005">MWKPVTSRPVLAGHIGTQPNARQRGGSRSAEATLPAGKLAGWPEPIPSVLAATAEADVVRNDLYDRSRARHWARGSVVLVGDAAHPIRPHLGQGGCQRIEDAAILRAFVERTADLPTAFARFAVFRRPRIRSLVRESA</sequence>
<keyword evidence="8" id="KW-1185">Reference proteome</keyword>
<reference evidence="7 8" key="1">
    <citation type="journal article" date="2019" name="Emerg. Microbes Infect.">
        <title>Comprehensive subspecies identification of 175 nontuberculous mycobacteria species based on 7547 genomic profiles.</title>
        <authorList>
            <person name="Matsumoto Y."/>
            <person name="Kinjo T."/>
            <person name="Motooka D."/>
            <person name="Nabeya D."/>
            <person name="Jung N."/>
            <person name="Uechi K."/>
            <person name="Horii T."/>
            <person name="Iida T."/>
            <person name="Fujita J."/>
            <person name="Nakamura S."/>
        </authorList>
    </citation>
    <scope>NUCLEOTIDE SEQUENCE [LARGE SCALE GENOMIC DNA]</scope>
    <source>
        <strain evidence="7 8">JCM 15657</strain>
    </source>
</reference>
<dbReference type="InterPro" id="IPR002938">
    <property type="entry name" value="FAD-bd"/>
</dbReference>
<proteinExistence type="predicted"/>
<keyword evidence="2" id="KW-0285">Flavoprotein</keyword>
<dbReference type="PANTHER" id="PTHR46496:SF1">
    <property type="entry name" value="ZEAXANTHIN EPOXIDASE, CHLOROPLASTIC"/>
    <property type="match status" value="1"/>
</dbReference>
<protein>
    <recommendedName>
        <fullName evidence="6">FAD-binding domain-containing protein</fullName>
    </recommendedName>
</protein>
<keyword evidence="3" id="KW-0274">FAD</keyword>
<dbReference type="Pfam" id="PF01494">
    <property type="entry name" value="FAD_binding_3"/>
    <property type="match status" value="1"/>
</dbReference>